<protein>
    <recommendedName>
        <fullName evidence="6">Exodeoxyribonuclease 7 small subunit</fullName>
        <ecNumber evidence="6">3.1.11.6</ecNumber>
    </recommendedName>
    <alternativeName>
        <fullName evidence="6">Exodeoxyribonuclease VII small subunit</fullName>
        <shortName evidence="6">Exonuclease VII small subunit</shortName>
    </alternativeName>
</protein>
<dbReference type="Gene3D" id="1.10.287.1040">
    <property type="entry name" value="Exonuclease VII, small subunit"/>
    <property type="match status" value="1"/>
</dbReference>
<evidence type="ECO:0000256" key="2">
    <source>
        <dbReference type="ARBA" id="ARBA00022490"/>
    </source>
</evidence>
<dbReference type="SUPFAM" id="SSF116842">
    <property type="entry name" value="XseB-like"/>
    <property type="match status" value="1"/>
</dbReference>
<reference evidence="7 8" key="1">
    <citation type="submission" date="2016-09" db="EMBL/GenBank/DDBJ databases">
        <title>Complete genome sequence of the Lysinibacillus sphaericus LMG 22257, a specie of Bacillus with ureolytic activity that can effectively biodeposit calcium carbonate.</title>
        <authorList>
            <person name="Yan W."/>
        </authorList>
    </citation>
    <scope>NUCLEOTIDE SEQUENCE [LARGE SCALE GENOMIC DNA]</scope>
    <source>
        <strain evidence="7 8">LMG 22257</strain>
    </source>
</reference>
<gene>
    <name evidence="6" type="primary">xseB</name>
    <name evidence="7" type="ORF">BI350_09900</name>
</gene>
<proteinExistence type="inferred from homology"/>
<dbReference type="EC" id="3.1.11.6" evidence="6"/>
<dbReference type="NCBIfam" id="NF002138">
    <property type="entry name" value="PRK00977.1-2"/>
    <property type="match status" value="1"/>
</dbReference>
<dbReference type="InterPro" id="IPR003761">
    <property type="entry name" value="Exonuc_VII_S"/>
</dbReference>
<dbReference type="EMBL" id="CP017560">
    <property type="protein sequence ID" value="AOV07816.1"/>
    <property type="molecule type" value="Genomic_DNA"/>
</dbReference>
<name>A0A1D8JGJ4_9BACL</name>
<organism evidence="7 8">
    <name type="scientific">Sporosarcina ureilytica</name>
    <dbReference type="NCBI Taxonomy" id="298596"/>
    <lineage>
        <taxon>Bacteria</taxon>
        <taxon>Bacillati</taxon>
        <taxon>Bacillota</taxon>
        <taxon>Bacilli</taxon>
        <taxon>Bacillales</taxon>
        <taxon>Caryophanaceae</taxon>
        <taxon>Sporosarcina</taxon>
    </lineage>
</organism>
<evidence type="ECO:0000256" key="5">
    <source>
        <dbReference type="ARBA" id="ARBA00022839"/>
    </source>
</evidence>
<dbReference type="Proteomes" id="UP000185746">
    <property type="component" value="Chromosome"/>
</dbReference>
<dbReference type="RefSeq" id="WP_075527957.1">
    <property type="nucleotide sequence ID" value="NZ_CP017560.1"/>
</dbReference>
<accession>A0A1D8JGJ4</accession>
<comment type="catalytic activity">
    <reaction evidence="6">
        <text>Exonucleolytic cleavage in either 5'- to 3'- or 3'- to 5'-direction to yield nucleoside 5'-phosphates.</text>
        <dbReference type="EC" id="3.1.11.6"/>
    </reaction>
</comment>
<dbReference type="GO" id="GO:0005829">
    <property type="term" value="C:cytosol"/>
    <property type="evidence" value="ECO:0007669"/>
    <property type="project" value="TreeGrafter"/>
</dbReference>
<dbReference type="KEGG" id="surl:BI350_09900"/>
<dbReference type="NCBIfam" id="TIGR01280">
    <property type="entry name" value="xseB"/>
    <property type="match status" value="1"/>
</dbReference>
<evidence type="ECO:0000256" key="1">
    <source>
        <dbReference type="ARBA" id="ARBA00009998"/>
    </source>
</evidence>
<dbReference type="PANTHER" id="PTHR34137">
    <property type="entry name" value="EXODEOXYRIBONUCLEASE 7 SMALL SUBUNIT"/>
    <property type="match status" value="1"/>
</dbReference>
<dbReference type="InterPro" id="IPR037004">
    <property type="entry name" value="Exonuc_VII_ssu_sf"/>
</dbReference>
<keyword evidence="2 6" id="KW-0963">Cytoplasm</keyword>
<dbReference type="HAMAP" id="MF_00337">
    <property type="entry name" value="Exonuc_7_S"/>
    <property type="match status" value="1"/>
</dbReference>
<sequence length="81" mass="9269">MKEEPIRFEEAMLKLEEVVKKLETGDVPLEDAITLYKEGMELSAFCQGKLQHAEKQLMSIIDENGEREPFEPTKGAVKDEE</sequence>
<comment type="subcellular location">
    <subcellularLocation>
        <location evidence="6">Cytoplasm</location>
    </subcellularLocation>
</comment>
<evidence type="ECO:0000256" key="3">
    <source>
        <dbReference type="ARBA" id="ARBA00022722"/>
    </source>
</evidence>
<keyword evidence="8" id="KW-1185">Reference proteome</keyword>
<dbReference type="Pfam" id="PF02609">
    <property type="entry name" value="Exonuc_VII_S"/>
    <property type="match status" value="1"/>
</dbReference>
<evidence type="ECO:0000313" key="7">
    <source>
        <dbReference type="EMBL" id="AOV07816.1"/>
    </source>
</evidence>
<keyword evidence="3 6" id="KW-0540">Nuclease</keyword>
<dbReference type="GO" id="GO:0009318">
    <property type="term" value="C:exodeoxyribonuclease VII complex"/>
    <property type="evidence" value="ECO:0007669"/>
    <property type="project" value="UniProtKB-UniRule"/>
</dbReference>
<dbReference type="PANTHER" id="PTHR34137:SF1">
    <property type="entry name" value="EXODEOXYRIBONUCLEASE 7 SMALL SUBUNIT"/>
    <property type="match status" value="1"/>
</dbReference>
<dbReference type="GO" id="GO:0006308">
    <property type="term" value="P:DNA catabolic process"/>
    <property type="evidence" value="ECO:0007669"/>
    <property type="project" value="UniProtKB-UniRule"/>
</dbReference>
<evidence type="ECO:0000256" key="6">
    <source>
        <dbReference type="HAMAP-Rule" id="MF_00337"/>
    </source>
</evidence>
<evidence type="ECO:0000256" key="4">
    <source>
        <dbReference type="ARBA" id="ARBA00022801"/>
    </source>
</evidence>
<dbReference type="GO" id="GO:0008855">
    <property type="term" value="F:exodeoxyribonuclease VII activity"/>
    <property type="evidence" value="ECO:0007669"/>
    <property type="project" value="UniProtKB-UniRule"/>
</dbReference>
<comment type="subunit">
    <text evidence="6">Heterooligomer composed of large and small subunits.</text>
</comment>
<dbReference type="AlphaFoldDB" id="A0A1D8JGJ4"/>
<keyword evidence="4 6" id="KW-0378">Hydrolase</keyword>
<dbReference type="PIRSF" id="PIRSF006488">
    <property type="entry name" value="Exonuc_VII_S"/>
    <property type="match status" value="1"/>
</dbReference>
<comment type="function">
    <text evidence="6">Bidirectionally degrades single-stranded DNA into large acid-insoluble oligonucleotides, which are then degraded further into small acid-soluble oligonucleotides.</text>
</comment>
<evidence type="ECO:0000313" key="8">
    <source>
        <dbReference type="Proteomes" id="UP000185746"/>
    </source>
</evidence>
<keyword evidence="5 6" id="KW-0269">Exonuclease</keyword>
<comment type="similarity">
    <text evidence="1 6">Belongs to the XseB family.</text>
</comment>